<feature type="transmembrane region" description="Helical" evidence="10">
    <location>
        <begin position="812"/>
        <end position="830"/>
    </location>
</feature>
<feature type="transmembrane region" description="Helical" evidence="10">
    <location>
        <begin position="293"/>
        <end position="313"/>
    </location>
</feature>
<keyword evidence="5 10" id="KW-0472">Membrane</keyword>
<feature type="transmembrane region" description="Helical" evidence="10">
    <location>
        <begin position="842"/>
        <end position="867"/>
    </location>
</feature>
<feature type="transmembrane region" description="Helical" evidence="10">
    <location>
        <begin position="399"/>
        <end position="416"/>
    </location>
</feature>
<keyword evidence="3 10" id="KW-0812">Transmembrane</keyword>
<comment type="similarity">
    <text evidence="1">Belongs to the patched family.</text>
</comment>
<dbReference type="PROSITE" id="PS50156">
    <property type="entry name" value="SSD"/>
    <property type="match status" value="2"/>
</dbReference>
<keyword evidence="13" id="KW-1185">Reference proteome</keyword>
<evidence type="ECO:0000256" key="8">
    <source>
        <dbReference type="ARBA" id="ARBA00060429"/>
    </source>
</evidence>
<evidence type="ECO:0000313" key="12">
    <source>
        <dbReference type="Ensembl" id="ENSSANP00000018352.1"/>
    </source>
</evidence>
<dbReference type="AlphaFoldDB" id="A0A671LGN8"/>
<keyword evidence="4 10" id="KW-1133">Transmembrane helix</keyword>
<reference evidence="12" key="2">
    <citation type="submission" date="2025-09" db="UniProtKB">
        <authorList>
            <consortium name="Ensembl"/>
        </authorList>
    </citation>
    <scope>IDENTIFICATION</scope>
</reference>
<evidence type="ECO:0000256" key="6">
    <source>
        <dbReference type="ARBA" id="ARBA00023180"/>
    </source>
</evidence>
<feature type="transmembrane region" description="Helical" evidence="10">
    <location>
        <begin position="361"/>
        <end position="379"/>
    </location>
</feature>
<evidence type="ECO:0000256" key="9">
    <source>
        <dbReference type="ARBA" id="ARBA00074262"/>
    </source>
</evidence>
<feature type="domain" description="SSD" evidence="11">
    <location>
        <begin position="296"/>
        <end position="453"/>
    </location>
</feature>
<sequence>MEIVTKITKDKVYRDPLCQHVHIVRPLERHDSHISAVVMVSCITDCIEKPIRLCFESVGKFVGLHPWWFVTLPLAVSAVLGGGFYFLNDLKSNDIVEQFTPKNGRAKVERRFFRETFPQMDSQFSIVRLNTDGVFASLIFSCQTNILSVAALEEILRIDGEVRGITATNDAQQFVFSDICATVNGTCNSNLMLDVLNYNASNIHLVKITYPEYCHSEFNCVHMGNIISKVEVDHNGVVRSAKAMRLFYYLQESNTSLEDAWLQELVDFFNDNYFSQVSYFTSMSRQQEFEKSTLSVTELFAITYFLAISFSIISCLRFDNVRNKAWVASLGVFSTAQAVLSSFGLLLLIKVPFVITVASSPFLILGIGIDDMFIMISSWQRTNIQDTVPKRMADTYREAAVSITITTLTDVLAFYLSYGNPFGSVQSFCLYAGTAVLFCYFYNITFFGACLALNGRREGANRHWLTCMKVPEEVPPGRSKVYTLCCVGGSYDHNTGTEEEHPMTLFFRKYYGPFLTTVWSKALVIFIYGTYIAVSVYGCLQLKEGIDLKNLALDKSYIVQYYKAEKTYFDYYGPNVMLAINGTFPYWEESKRNQLESCIVRFQELKFVNNLSTSWLHSFEKYAEEHSNNISSEGQFKTHLYQFLDHQPMLRQDVNISNNDITASRLFLQTVVQNSTEKSVLNSLRKTAESCPCPLLIYHPAFIYHDQYTVIGHITLQTVIVATLVMLVISLVLIPNPLCALWVAFAIASVILGVTGFMALLDISLDSISMINLVISIGFSVDFSAHISYTFVSSSKPDVNERVVEAMAHLGYPILQGALSTIVGVVVLSASSSYIFRTFSTIVVLVITFGLLHGIAFIPVFLTFFGFCHKLWQH</sequence>
<gene>
    <name evidence="12" type="primary">LOC107691296</name>
</gene>
<dbReference type="PANTHER" id="PTHR10796">
    <property type="entry name" value="PATCHED-RELATED"/>
    <property type="match status" value="1"/>
</dbReference>
<feature type="transmembrane region" description="Helical" evidence="10">
    <location>
        <begin position="67"/>
        <end position="87"/>
    </location>
</feature>
<accession>A0A671LGN8</accession>
<dbReference type="Ensembl" id="ENSSANT00000019584.1">
    <property type="protein sequence ID" value="ENSSANP00000018352.1"/>
    <property type="gene ID" value="ENSSANG00000009636.1"/>
</dbReference>
<keyword evidence="2" id="KW-1003">Cell membrane</keyword>
<feature type="domain" description="SSD" evidence="11">
    <location>
        <begin position="745"/>
        <end position="864"/>
    </location>
</feature>
<feature type="transmembrane region" description="Helical" evidence="10">
    <location>
        <begin position="740"/>
        <end position="761"/>
    </location>
</feature>
<dbReference type="GO" id="GO:0097225">
    <property type="term" value="C:sperm midpiece"/>
    <property type="evidence" value="ECO:0007669"/>
    <property type="project" value="UniProtKB-ARBA"/>
</dbReference>
<feature type="transmembrane region" description="Helical" evidence="10">
    <location>
        <begin position="325"/>
        <end position="349"/>
    </location>
</feature>
<dbReference type="SUPFAM" id="SSF82866">
    <property type="entry name" value="Multidrug efflux transporter AcrB transmembrane domain"/>
    <property type="match status" value="2"/>
</dbReference>
<dbReference type="Gene3D" id="1.20.1640.10">
    <property type="entry name" value="Multidrug efflux transporter AcrB transmembrane domain"/>
    <property type="match status" value="2"/>
</dbReference>
<dbReference type="PANTHER" id="PTHR10796:SF60">
    <property type="entry name" value="PATCHED DOMAIN-CONTAINING PROTEIN 3"/>
    <property type="match status" value="1"/>
</dbReference>
<keyword evidence="6" id="KW-0325">Glycoprotein</keyword>
<evidence type="ECO:0000256" key="5">
    <source>
        <dbReference type="ARBA" id="ARBA00023136"/>
    </source>
</evidence>
<dbReference type="GO" id="GO:0016020">
    <property type="term" value="C:membrane"/>
    <property type="evidence" value="ECO:0007669"/>
    <property type="project" value="InterPro"/>
</dbReference>
<evidence type="ECO:0000256" key="3">
    <source>
        <dbReference type="ARBA" id="ARBA00022692"/>
    </source>
</evidence>
<dbReference type="FunFam" id="1.20.1640.10:FF:000013">
    <property type="entry name" value="PaTched Related family"/>
    <property type="match status" value="1"/>
</dbReference>
<feature type="transmembrane region" description="Helical" evidence="10">
    <location>
        <begin position="714"/>
        <end position="734"/>
    </location>
</feature>
<comment type="function">
    <text evidence="7">May play a role in sperm development or sperm function. However, does not appear to have an essential role in spermatogenesis or male fertility.</text>
</comment>
<comment type="subcellular location">
    <subcellularLocation>
        <location evidence="8">Cell projection</location>
        <location evidence="8">Cilium</location>
        <location evidence="8">Flagellum membrane</location>
        <topology evidence="8">Multi-pass membrane protein</topology>
    </subcellularLocation>
</comment>
<evidence type="ECO:0000256" key="1">
    <source>
        <dbReference type="ARBA" id="ARBA00005585"/>
    </source>
</evidence>
<evidence type="ECO:0000256" key="2">
    <source>
        <dbReference type="ARBA" id="ARBA00022475"/>
    </source>
</evidence>
<dbReference type="InterPro" id="IPR003392">
    <property type="entry name" value="PTHD_SSD"/>
</dbReference>
<evidence type="ECO:0000259" key="11">
    <source>
        <dbReference type="PROSITE" id="PS50156"/>
    </source>
</evidence>
<reference evidence="12" key="1">
    <citation type="submission" date="2025-08" db="UniProtKB">
        <authorList>
            <consortium name="Ensembl"/>
        </authorList>
    </citation>
    <scope>IDENTIFICATION</scope>
</reference>
<evidence type="ECO:0000256" key="10">
    <source>
        <dbReference type="SAM" id="Phobius"/>
    </source>
</evidence>
<organism evidence="12 13">
    <name type="scientific">Sinocyclocheilus anshuiensis</name>
    <dbReference type="NCBI Taxonomy" id="1608454"/>
    <lineage>
        <taxon>Eukaryota</taxon>
        <taxon>Metazoa</taxon>
        <taxon>Chordata</taxon>
        <taxon>Craniata</taxon>
        <taxon>Vertebrata</taxon>
        <taxon>Euteleostomi</taxon>
        <taxon>Actinopterygii</taxon>
        <taxon>Neopterygii</taxon>
        <taxon>Teleostei</taxon>
        <taxon>Ostariophysi</taxon>
        <taxon>Cypriniformes</taxon>
        <taxon>Cyprinidae</taxon>
        <taxon>Cyprininae</taxon>
        <taxon>Sinocyclocheilus</taxon>
    </lineage>
</organism>
<name>A0A671LGN8_9TELE</name>
<feature type="transmembrane region" description="Helical" evidence="10">
    <location>
        <begin position="428"/>
        <end position="454"/>
    </location>
</feature>
<evidence type="ECO:0000256" key="7">
    <source>
        <dbReference type="ARBA" id="ARBA00057027"/>
    </source>
</evidence>
<feature type="transmembrane region" description="Helical" evidence="10">
    <location>
        <begin position="518"/>
        <end position="540"/>
    </location>
</feature>
<evidence type="ECO:0000256" key="4">
    <source>
        <dbReference type="ARBA" id="ARBA00022989"/>
    </source>
</evidence>
<dbReference type="Pfam" id="PF02460">
    <property type="entry name" value="Patched"/>
    <property type="match status" value="1"/>
</dbReference>
<protein>
    <recommendedName>
        <fullName evidence="9">Patched domain-containing protein 3</fullName>
    </recommendedName>
</protein>
<dbReference type="InterPro" id="IPR051697">
    <property type="entry name" value="Patched_domain-protein"/>
</dbReference>
<evidence type="ECO:0000313" key="13">
    <source>
        <dbReference type="Proteomes" id="UP000472260"/>
    </source>
</evidence>
<dbReference type="Proteomes" id="UP000472260">
    <property type="component" value="Unassembled WGS sequence"/>
</dbReference>
<dbReference type="InterPro" id="IPR000731">
    <property type="entry name" value="SSD"/>
</dbReference>
<proteinExistence type="inferred from homology"/>